<dbReference type="Proteomes" id="UP000198990">
    <property type="component" value="Unassembled WGS sequence"/>
</dbReference>
<dbReference type="EMBL" id="FNZN01000011">
    <property type="protein sequence ID" value="SEM19358.1"/>
    <property type="molecule type" value="Genomic_DNA"/>
</dbReference>
<feature type="transmembrane region" description="Helical" evidence="1">
    <location>
        <begin position="61"/>
        <end position="83"/>
    </location>
</feature>
<keyword evidence="1" id="KW-1133">Transmembrane helix</keyword>
<feature type="transmembrane region" description="Helical" evidence="1">
    <location>
        <begin position="119"/>
        <end position="139"/>
    </location>
</feature>
<keyword evidence="1" id="KW-0812">Transmembrane</keyword>
<proteinExistence type="predicted"/>
<dbReference type="STRING" id="228957.SAMN04488008_11150"/>
<feature type="transmembrane region" description="Helical" evidence="1">
    <location>
        <begin position="90"/>
        <end position="113"/>
    </location>
</feature>
<reference evidence="3" key="1">
    <citation type="submission" date="2016-10" db="EMBL/GenBank/DDBJ databases">
        <authorList>
            <person name="Varghese N."/>
            <person name="Submissions S."/>
        </authorList>
    </citation>
    <scope>NUCLEOTIDE SEQUENCE [LARGE SCALE GENOMIC DNA]</scope>
    <source>
        <strain evidence="3">DSM 16471</strain>
    </source>
</reference>
<evidence type="ECO:0008006" key="4">
    <source>
        <dbReference type="Google" id="ProtNLM"/>
    </source>
</evidence>
<accession>A0A1H7WE97</accession>
<protein>
    <recommendedName>
        <fullName evidence="4">MerC mercury resistance protein</fullName>
    </recommendedName>
</protein>
<dbReference type="RefSeq" id="WP_091627028.1">
    <property type="nucleotide sequence ID" value="NZ_FNZN01000011.1"/>
</dbReference>
<evidence type="ECO:0000313" key="2">
    <source>
        <dbReference type="EMBL" id="SEM19358.1"/>
    </source>
</evidence>
<gene>
    <name evidence="2" type="ORF">SAMN04488008_11150</name>
</gene>
<feature type="transmembrane region" description="Helical" evidence="1">
    <location>
        <begin position="28"/>
        <end position="55"/>
    </location>
</feature>
<dbReference type="OrthoDB" id="1178206at2"/>
<name>A0A1H7WE97_9FLAO</name>
<evidence type="ECO:0000313" key="3">
    <source>
        <dbReference type="Proteomes" id="UP000198990"/>
    </source>
</evidence>
<keyword evidence="3" id="KW-1185">Reference proteome</keyword>
<organism evidence="2 3">
    <name type="scientific">Maribacter orientalis</name>
    <dbReference type="NCBI Taxonomy" id="228957"/>
    <lineage>
        <taxon>Bacteria</taxon>
        <taxon>Pseudomonadati</taxon>
        <taxon>Bacteroidota</taxon>
        <taxon>Flavobacteriia</taxon>
        <taxon>Flavobacteriales</taxon>
        <taxon>Flavobacteriaceae</taxon>
        <taxon>Maribacter</taxon>
    </lineage>
</organism>
<evidence type="ECO:0000256" key="1">
    <source>
        <dbReference type="SAM" id="Phobius"/>
    </source>
</evidence>
<keyword evidence="1" id="KW-0472">Membrane</keyword>
<sequence>METIKTSCCKSKFVSAKKAGAASGSMSFLSTILMILIPKCPLCLTAYMSAMVLFFDVEYSTLVPVLLHTKPVMGLLIITMILLNKKDKRTYISLGISGLALTFLVLKTYFATALLLPDWILYVAFIFSIWYNGNFQYFYRFLKSKKNSQVVTKP</sequence>
<dbReference type="AlphaFoldDB" id="A0A1H7WE97"/>